<dbReference type="PANTHER" id="PTHR34478">
    <property type="entry name" value="PROTEIN LEMA"/>
    <property type="match status" value="1"/>
</dbReference>
<evidence type="ECO:0000256" key="6">
    <source>
        <dbReference type="SAM" id="Phobius"/>
    </source>
</evidence>
<feature type="transmembrane region" description="Helical" evidence="6">
    <location>
        <begin position="6"/>
        <end position="25"/>
    </location>
</feature>
<evidence type="ECO:0000256" key="1">
    <source>
        <dbReference type="ARBA" id="ARBA00004167"/>
    </source>
</evidence>
<evidence type="ECO:0000256" key="5">
    <source>
        <dbReference type="ARBA" id="ARBA00023136"/>
    </source>
</evidence>
<dbReference type="Proteomes" id="UP001597453">
    <property type="component" value="Unassembled WGS sequence"/>
</dbReference>
<organism evidence="7 8">
    <name type="scientific">Gulosibacter bifidus</name>
    <dbReference type="NCBI Taxonomy" id="272239"/>
    <lineage>
        <taxon>Bacteria</taxon>
        <taxon>Bacillati</taxon>
        <taxon>Actinomycetota</taxon>
        <taxon>Actinomycetes</taxon>
        <taxon>Micrococcales</taxon>
        <taxon>Microbacteriaceae</taxon>
        <taxon>Gulosibacter</taxon>
    </lineage>
</organism>
<dbReference type="Gene3D" id="1.20.1440.20">
    <property type="entry name" value="LemA-like domain"/>
    <property type="match status" value="1"/>
</dbReference>
<evidence type="ECO:0000313" key="8">
    <source>
        <dbReference type="Proteomes" id="UP001597453"/>
    </source>
</evidence>
<comment type="similarity">
    <text evidence="2">Belongs to the LemA family.</text>
</comment>
<dbReference type="SUPFAM" id="SSF140478">
    <property type="entry name" value="LemA-like"/>
    <property type="match status" value="1"/>
</dbReference>
<evidence type="ECO:0000313" key="7">
    <source>
        <dbReference type="EMBL" id="MFD2674273.1"/>
    </source>
</evidence>
<sequence>MEPAQIAILVAIAVVIVALIAWVFVTRGILSKKRNRVDEDWDAIQVQLKRRADLIPGLAEAVREYADGNNRAFADADQARAATLSASSPTQMSEAENRLQGSMRALFGVAQAYPQLTSASHFVHLQSDLVQTEDKIQAARRRYNGSVRDYNASVKRFPNKMLAGMFNHSQREFFEVADRAAIAEPPRVQF</sequence>
<protein>
    <submittedName>
        <fullName evidence="7">LemA family protein</fullName>
    </submittedName>
</protein>
<keyword evidence="3 6" id="KW-0812">Transmembrane</keyword>
<dbReference type="RefSeq" id="WP_066057526.1">
    <property type="nucleotide sequence ID" value="NZ_JBHUNF010000001.1"/>
</dbReference>
<comment type="subcellular location">
    <subcellularLocation>
        <location evidence="1">Membrane</location>
        <topology evidence="1">Single-pass membrane protein</topology>
    </subcellularLocation>
</comment>
<comment type="caution">
    <text evidence="7">The sequence shown here is derived from an EMBL/GenBank/DDBJ whole genome shotgun (WGS) entry which is preliminary data.</text>
</comment>
<keyword evidence="4 6" id="KW-1133">Transmembrane helix</keyword>
<evidence type="ECO:0000256" key="4">
    <source>
        <dbReference type="ARBA" id="ARBA00022989"/>
    </source>
</evidence>
<reference evidence="8" key="1">
    <citation type="journal article" date="2019" name="Int. J. Syst. Evol. Microbiol.">
        <title>The Global Catalogue of Microorganisms (GCM) 10K type strain sequencing project: providing services to taxonomists for standard genome sequencing and annotation.</title>
        <authorList>
            <consortium name="The Broad Institute Genomics Platform"/>
            <consortium name="The Broad Institute Genome Sequencing Center for Infectious Disease"/>
            <person name="Wu L."/>
            <person name="Ma J."/>
        </authorList>
    </citation>
    <scope>NUCLEOTIDE SEQUENCE [LARGE SCALE GENOMIC DNA]</scope>
    <source>
        <strain evidence="8">TISTR 1511</strain>
    </source>
</reference>
<dbReference type="InterPro" id="IPR023353">
    <property type="entry name" value="LemA-like_dom_sf"/>
</dbReference>
<evidence type="ECO:0000256" key="3">
    <source>
        <dbReference type="ARBA" id="ARBA00022692"/>
    </source>
</evidence>
<gene>
    <name evidence="7" type="ORF">ACFSUQ_03020</name>
</gene>
<dbReference type="PANTHER" id="PTHR34478:SF2">
    <property type="entry name" value="MEMBRANE PROTEIN"/>
    <property type="match status" value="1"/>
</dbReference>
<dbReference type="InterPro" id="IPR007156">
    <property type="entry name" value="MamQ_LemA"/>
</dbReference>
<dbReference type="EMBL" id="JBHUNF010000001">
    <property type="protein sequence ID" value="MFD2674273.1"/>
    <property type="molecule type" value="Genomic_DNA"/>
</dbReference>
<keyword evidence="8" id="KW-1185">Reference proteome</keyword>
<proteinExistence type="inferred from homology"/>
<keyword evidence="5 6" id="KW-0472">Membrane</keyword>
<name>A0ABW5RH56_9MICO</name>
<evidence type="ECO:0000256" key="2">
    <source>
        <dbReference type="ARBA" id="ARBA00008854"/>
    </source>
</evidence>
<dbReference type="Pfam" id="PF04011">
    <property type="entry name" value="LemA"/>
    <property type="match status" value="1"/>
</dbReference>
<accession>A0ABW5RH56</accession>